<reference evidence="1 2" key="1">
    <citation type="submission" date="2018-08" db="EMBL/GenBank/DDBJ databases">
        <title>Wenzhouxiangella salilacus sp. nov., a novel bacterium isolated from a saline lake in Xinjiang Province, China.</title>
        <authorList>
            <person name="Han S."/>
        </authorList>
    </citation>
    <scope>NUCLEOTIDE SEQUENCE [LARGE SCALE GENOMIC DNA]</scope>
    <source>
        <strain evidence="1 2">XDB06</strain>
    </source>
</reference>
<dbReference type="GO" id="GO:0008237">
    <property type="term" value="F:metallopeptidase activity"/>
    <property type="evidence" value="ECO:0007669"/>
    <property type="project" value="InterPro"/>
</dbReference>
<dbReference type="InterPro" id="IPR042252">
    <property type="entry name" value="MtfA_N"/>
</dbReference>
<proteinExistence type="predicted"/>
<evidence type="ECO:0008006" key="3">
    <source>
        <dbReference type="Google" id="ProtNLM"/>
    </source>
</evidence>
<name>A0A3E1K7H6_9GAMM</name>
<evidence type="ECO:0000313" key="1">
    <source>
        <dbReference type="EMBL" id="RFF29974.1"/>
    </source>
</evidence>
<dbReference type="EMBL" id="QUZK01000041">
    <property type="protein sequence ID" value="RFF29974.1"/>
    <property type="molecule type" value="Genomic_DNA"/>
</dbReference>
<evidence type="ECO:0000313" key="2">
    <source>
        <dbReference type="Proteomes" id="UP000260351"/>
    </source>
</evidence>
<dbReference type="PANTHER" id="PTHR30164:SF2">
    <property type="entry name" value="PROTEIN MTFA"/>
    <property type="match status" value="1"/>
</dbReference>
<dbReference type="InterPro" id="IPR024079">
    <property type="entry name" value="MetalloPept_cat_dom_sf"/>
</dbReference>
<organism evidence="1 2">
    <name type="scientific">Wenzhouxiangella sediminis</name>
    <dbReference type="NCBI Taxonomy" id="1792836"/>
    <lineage>
        <taxon>Bacteria</taxon>
        <taxon>Pseudomonadati</taxon>
        <taxon>Pseudomonadota</taxon>
        <taxon>Gammaproteobacteria</taxon>
        <taxon>Chromatiales</taxon>
        <taxon>Wenzhouxiangellaceae</taxon>
        <taxon>Wenzhouxiangella</taxon>
    </lineage>
</organism>
<gene>
    <name evidence="1" type="ORF">DZC52_10225</name>
</gene>
<dbReference type="AlphaFoldDB" id="A0A3E1K7H6"/>
<dbReference type="GO" id="GO:0005829">
    <property type="term" value="C:cytosol"/>
    <property type="evidence" value="ECO:0007669"/>
    <property type="project" value="TreeGrafter"/>
</dbReference>
<comment type="caution">
    <text evidence="1">The sequence shown here is derived from an EMBL/GenBank/DDBJ whole genome shotgun (WGS) entry which is preliminary data.</text>
</comment>
<dbReference type="Pfam" id="PF06167">
    <property type="entry name" value="Peptidase_M90"/>
    <property type="match status" value="1"/>
</dbReference>
<dbReference type="CDD" id="cd20169">
    <property type="entry name" value="Peptidase_M90_mtfA"/>
    <property type="match status" value="1"/>
</dbReference>
<keyword evidence="2" id="KW-1185">Reference proteome</keyword>
<accession>A0A3E1K7H6</accession>
<dbReference type="OrthoDB" id="9786424at2"/>
<dbReference type="PANTHER" id="PTHR30164">
    <property type="entry name" value="MTFA PEPTIDASE"/>
    <property type="match status" value="1"/>
</dbReference>
<dbReference type="GO" id="GO:0004177">
    <property type="term" value="F:aminopeptidase activity"/>
    <property type="evidence" value="ECO:0007669"/>
    <property type="project" value="TreeGrafter"/>
</dbReference>
<dbReference type="Gene3D" id="3.40.390.10">
    <property type="entry name" value="Collagenase (Catalytic Domain)"/>
    <property type="match status" value="1"/>
</dbReference>
<sequence>MWGRWRRKRRRAIAETPLPERWREILERNVPLYRGLPEHLKRELHGHVQLFLNDKTFEGFQGLEVTDEMRVTIAGNACILLLNRPHDQYANFSTIYLYPSTFVSQHQSYDGLVQSVGRQARLGESWHRGPVVLSWDSALAGSRDIKDGHNVILHEFAHKLDDADGTVDGAPMLHQRSQYTSWARVMRREFEQLQRRASHGARTLLDHYGASAPEEFFAVLVETFYEKPRQLRDRHPELYEEMRKCFRVDPLAWHESIRKRR</sequence>
<dbReference type="Proteomes" id="UP000260351">
    <property type="component" value="Unassembled WGS sequence"/>
</dbReference>
<dbReference type="InterPro" id="IPR010384">
    <property type="entry name" value="MtfA_fam"/>
</dbReference>
<dbReference type="SUPFAM" id="SSF55486">
    <property type="entry name" value="Metalloproteases ('zincins'), catalytic domain"/>
    <property type="match status" value="1"/>
</dbReference>
<dbReference type="Gene3D" id="1.10.472.150">
    <property type="entry name" value="Glucose-regulated metallo-peptidase M90, N-terminal domain"/>
    <property type="match status" value="1"/>
</dbReference>
<protein>
    <recommendedName>
        <fullName evidence="3">Zinc-dependent peptidase</fullName>
    </recommendedName>
</protein>